<dbReference type="RefSeq" id="XP_022245107.1">
    <property type="nucleotide sequence ID" value="XM_022389399.1"/>
</dbReference>
<dbReference type="Pfam" id="PF00089">
    <property type="entry name" value="Trypsin"/>
    <property type="match status" value="2"/>
</dbReference>
<evidence type="ECO:0000256" key="4">
    <source>
        <dbReference type="ARBA" id="ARBA00024195"/>
    </source>
</evidence>
<feature type="domain" description="Peptidase S1" evidence="7">
    <location>
        <begin position="179"/>
        <end position="456"/>
    </location>
</feature>
<evidence type="ECO:0000256" key="2">
    <source>
        <dbReference type="ARBA" id="ARBA00022820"/>
    </source>
</evidence>
<feature type="compositionally biased region" description="Basic residues" evidence="6">
    <location>
        <begin position="503"/>
        <end position="528"/>
    </location>
</feature>
<feature type="region of interest" description="Disordered" evidence="6">
    <location>
        <begin position="95"/>
        <end position="171"/>
    </location>
</feature>
<dbReference type="SUPFAM" id="SSF50494">
    <property type="entry name" value="Trypsin-like serine proteases"/>
    <property type="match status" value="2"/>
</dbReference>
<feature type="compositionally biased region" description="Low complexity" evidence="6">
    <location>
        <begin position="539"/>
        <end position="584"/>
    </location>
</feature>
<comment type="similarity">
    <text evidence="4">Belongs to the peptidase S1 family. CLIP subfamily.</text>
</comment>
<organism evidence="8 9">
    <name type="scientific">Limulus polyphemus</name>
    <name type="common">Atlantic horseshoe crab</name>
    <dbReference type="NCBI Taxonomy" id="6850"/>
    <lineage>
        <taxon>Eukaryota</taxon>
        <taxon>Metazoa</taxon>
        <taxon>Ecdysozoa</taxon>
        <taxon>Arthropoda</taxon>
        <taxon>Chelicerata</taxon>
        <taxon>Merostomata</taxon>
        <taxon>Xiphosura</taxon>
        <taxon>Limulidae</taxon>
        <taxon>Limulus</taxon>
    </lineage>
</organism>
<evidence type="ECO:0000313" key="9">
    <source>
        <dbReference type="RefSeq" id="XP_022245107.1"/>
    </source>
</evidence>
<dbReference type="CDD" id="cd00190">
    <property type="entry name" value="Tryp_SPc"/>
    <property type="match status" value="2"/>
</dbReference>
<feature type="compositionally biased region" description="Low complexity" evidence="6">
    <location>
        <begin position="109"/>
        <end position="129"/>
    </location>
</feature>
<dbReference type="InterPro" id="IPR009003">
    <property type="entry name" value="Peptidase_S1_PA"/>
</dbReference>
<evidence type="ECO:0000256" key="1">
    <source>
        <dbReference type="ARBA" id="ARBA00022729"/>
    </source>
</evidence>
<dbReference type="PANTHER" id="PTHR24252">
    <property type="entry name" value="ACROSIN-RELATED"/>
    <property type="match status" value="1"/>
</dbReference>
<evidence type="ECO:0000256" key="5">
    <source>
        <dbReference type="RuleBase" id="RU363034"/>
    </source>
</evidence>
<dbReference type="InterPro" id="IPR018114">
    <property type="entry name" value="TRYPSIN_HIS"/>
</dbReference>
<dbReference type="SMART" id="SM00680">
    <property type="entry name" value="CLIP"/>
    <property type="match status" value="2"/>
</dbReference>
<dbReference type="InterPro" id="IPR043504">
    <property type="entry name" value="Peptidase_S1_PA_chymotrypsin"/>
</dbReference>
<sequence length="872" mass="97314">MLDEALDWVQHIMSRGQKLPIPVTCSTIFNPSASSDDKFQFCRTPESKKGHCRYIQHCLRREMYKDYQTFYNNLCIIKGRYVGVCCPDSHFEESTTTIQSSTSPPPTTPSTTPSSTSLPPTTPSTTPSSTSPPPTTPSTTPSSTSPPPTTPSTTPTPTTETSSESPFDKECGQTFKKRIVGGMVADPNDWRWMAALLRGTVDFSGQFCGGVLINKQYVLSAAHCVEGLATEEIKVRLGEYDFNQTDDGVHEDIDVAEIKIHPTYNPRTNYYDASLLKLARRVQYSSYIRPICLPNPGNDYTGDLATITGWGTTSFGFRLNFGSRGLLSGISDVLERFVQPQQNDKLTETSTELSDYDYSDYDEDYEEETSEITNNKKLQNVVQQLIKAVGDVYPVASGRSALINLNAHSSERFQFCRTPNNEPGHCRYIQHCLLPEFVTDFTKFVKYVCFINSRYVGACCPDDHQPESIPAALTTTTIPEIHTPIQDEPDKPFRPSRPEKPNRRPGRPNRRPGRPNRRPGRPNRRPGRPFRPGRPNRPGRPFQPGRPNRPGRPFQPGRPNRPGRPFQPGRPNRPGRPFQPGRPNRPGKPYEPEEPEPIPPTLPPITTSKPTQPPPPSPEPSNSPYEEECGLNFKTRIVGGKEADPGDWLWMAALIRGPADLTGQFCGGALINRNFVLTAAHCTQRLTADSIKVRLGEYDFSKTSDNSPTDIPVAEIKSHPNFDKVRYYNDIALLRLEKPVAYSDFIRPICLPDPRSDLRSKLATVTGWGTVAYGGASSNVLREVSIPVWDNEECNNTFVQTITNVFLCAGSKNGDKDSCQGDSGGPLMWEAPNRRWTLVGIVSWGIRCAEPNYPGVYTRVTEFLDWIKENTS</sequence>
<dbReference type="InterPro" id="IPR001254">
    <property type="entry name" value="Trypsin_dom"/>
</dbReference>
<protein>
    <submittedName>
        <fullName evidence="9">Uncharacterized protein LOC106462208</fullName>
    </submittedName>
</protein>
<dbReference type="PRINTS" id="PR00722">
    <property type="entry name" value="CHYMOTRYPSIN"/>
</dbReference>
<feature type="region of interest" description="Disordered" evidence="6">
    <location>
        <begin position="480"/>
        <end position="627"/>
    </location>
</feature>
<dbReference type="PROSITE" id="PS00135">
    <property type="entry name" value="TRYPSIN_SER"/>
    <property type="match status" value="1"/>
</dbReference>
<dbReference type="GeneID" id="106462208"/>
<gene>
    <name evidence="9" type="primary">LOC106462208</name>
</gene>
<dbReference type="Gene3D" id="2.40.10.10">
    <property type="entry name" value="Trypsin-like serine proteases"/>
    <property type="match status" value="2"/>
</dbReference>
<feature type="compositionally biased region" description="Basic and acidic residues" evidence="6">
    <location>
        <begin position="488"/>
        <end position="502"/>
    </location>
</feature>
<proteinExistence type="inferred from homology"/>
<keyword evidence="5" id="KW-0645">Protease</keyword>
<evidence type="ECO:0000256" key="6">
    <source>
        <dbReference type="SAM" id="MobiDB-lite"/>
    </source>
</evidence>
<evidence type="ECO:0000313" key="8">
    <source>
        <dbReference type="Proteomes" id="UP000694941"/>
    </source>
</evidence>
<reference evidence="9" key="1">
    <citation type="submission" date="2025-08" db="UniProtKB">
        <authorList>
            <consortium name="RefSeq"/>
        </authorList>
    </citation>
    <scope>IDENTIFICATION</scope>
    <source>
        <tissue evidence="9">Muscle</tissue>
    </source>
</reference>
<dbReference type="PROSITE" id="PS00134">
    <property type="entry name" value="TRYPSIN_HIS"/>
    <property type="match status" value="1"/>
</dbReference>
<dbReference type="InterPro" id="IPR033116">
    <property type="entry name" value="TRYPSIN_SER"/>
</dbReference>
<dbReference type="PANTHER" id="PTHR24252:SF7">
    <property type="entry name" value="HYALIN"/>
    <property type="match status" value="1"/>
</dbReference>
<keyword evidence="5" id="KW-0378">Hydrolase</keyword>
<name>A0ABM1SNA1_LIMPO</name>
<evidence type="ECO:0000259" key="7">
    <source>
        <dbReference type="PROSITE" id="PS50240"/>
    </source>
</evidence>
<keyword evidence="2" id="KW-0353">Hemolymph clotting</keyword>
<feature type="compositionally biased region" description="Low complexity" evidence="6">
    <location>
        <begin position="151"/>
        <end position="165"/>
    </location>
</feature>
<feature type="compositionally biased region" description="Pro residues" evidence="6">
    <location>
        <begin position="611"/>
        <end position="621"/>
    </location>
</feature>
<keyword evidence="8" id="KW-1185">Reference proteome</keyword>
<accession>A0ABM1SNA1</accession>
<dbReference type="SMART" id="SM00020">
    <property type="entry name" value="Tryp_SPc"/>
    <property type="match status" value="2"/>
</dbReference>
<dbReference type="Proteomes" id="UP000694941">
    <property type="component" value="Unplaced"/>
</dbReference>
<dbReference type="PROSITE" id="PS50240">
    <property type="entry name" value="TRYPSIN_DOM"/>
    <property type="match status" value="2"/>
</dbReference>
<keyword evidence="5" id="KW-0720">Serine protease</keyword>
<evidence type="ECO:0000256" key="3">
    <source>
        <dbReference type="ARBA" id="ARBA00023157"/>
    </source>
</evidence>
<keyword evidence="1" id="KW-0732">Signal</keyword>
<feature type="domain" description="Peptidase S1" evidence="7">
    <location>
        <begin position="637"/>
        <end position="872"/>
    </location>
</feature>
<keyword evidence="3" id="KW-1015">Disulfide bond</keyword>
<dbReference type="InterPro" id="IPR022700">
    <property type="entry name" value="CLIP"/>
</dbReference>
<dbReference type="InterPro" id="IPR001314">
    <property type="entry name" value="Peptidase_S1A"/>
</dbReference>